<dbReference type="HAMAP" id="MF_00203">
    <property type="entry name" value="UvrC"/>
    <property type="match status" value="1"/>
</dbReference>
<protein>
    <recommendedName>
        <fullName evidence="7">UvrABC system protein C</fullName>
        <shortName evidence="7">Protein UvrC</shortName>
    </recommendedName>
    <alternativeName>
        <fullName evidence="7">Excinuclease ABC subunit C</fullName>
    </alternativeName>
</protein>
<dbReference type="SMART" id="SM00465">
    <property type="entry name" value="GIYc"/>
    <property type="match status" value="1"/>
</dbReference>
<evidence type="ECO:0000313" key="12">
    <source>
        <dbReference type="Proteomes" id="UP000233350"/>
    </source>
</evidence>
<dbReference type="Pfam" id="PF02151">
    <property type="entry name" value="UVR"/>
    <property type="match status" value="1"/>
</dbReference>
<comment type="similarity">
    <text evidence="7">Belongs to the UvrC family.</text>
</comment>
<dbReference type="Pfam" id="PF01541">
    <property type="entry name" value="GIY-YIG"/>
    <property type="match status" value="1"/>
</dbReference>
<dbReference type="InterPro" id="IPR036876">
    <property type="entry name" value="UVR_dom_sf"/>
</dbReference>
<keyword evidence="1 7" id="KW-0963">Cytoplasm</keyword>
<dbReference type="InterPro" id="IPR038476">
    <property type="entry name" value="UvrC_RNase_H_dom_sf"/>
</dbReference>
<dbReference type="GeneID" id="97289886"/>
<dbReference type="AlphaFoldDB" id="A0A2N3PK43"/>
<dbReference type="Gene3D" id="1.10.150.20">
    <property type="entry name" value="5' to 3' exonuclease, C-terminal subdomain"/>
    <property type="match status" value="1"/>
</dbReference>
<name>A0A2N3PK43_9HELI</name>
<evidence type="ECO:0000259" key="8">
    <source>
        <dbReference type="PROSITE" id="PS50151"/>
    </source>
</evidence>
<evidence type="ECO:0000256" key="4">
    <source>
        <dbReference type="ARBA" id="ARBA00022881"/>
    </source>
</evidence>
<dbReference type="NCBIfam" id="TIGR00194">
    <property type="entry name" value="uvrC"/>
    <property type="match status" value="1"/>
</dbReference>
<dbReference type="SUPFAM" id="SSF47781">
    <property type="entry name" value="RuvA domain 2-like"/>
    <property type="match status" value="1"/>
</dbReference>
<dbReference type="GO" id="GO:0009380">
    <property type="term" value="C:excinuclease repair complex"/>
    <property type="evidence" value="ECO:0007669"/>
    <property type="project" value="InterPro"/>
</dbReference>
<dbReference type="GO" id="GO:0009432">
    <property type="term" value="P:SOS response"/>
    <property type="evidence" value="ECO:0007669"/>
    <property type="project" value="UniProtKB-UniRule"/>
</dbReference>
<dbReference type="Pfam" id="PF14520">
    <property type="entry name" value="HHH_5"/>
    <property type="match status" value="1"/>
</dbReference>
<sequence>MESNFKPLSQNLLETLKKIPNSSGVYHYFDTQGKLLYVGKAKNLKHRIKSYFRFTPNLAPAPNLSPRITQMVSQIAHLRYIVVENENDALILENSLIKQLKPKYNVLLRDDKTYPYLCVDLQEDFPRILLTRKIFKKQGLRYFGPFSSGARDLLDSIYEIFPLAQKESCKNGKKACLFYQIHRCLAPCEGKISTKDYAKILQNALECVENPKKILAPLEQKMLQLSQNLRFEEALILRDRIAKIKNLTPLSSVDFANLVDLDIFALVCEDKRAVLVKFFMRNGKIISSATQNLKSELGFDSLSIYKQALINHYSNTLPLVPKQILIPFDLGESTQELEYFLQEKVGKKVQIHFPKSGDKKRLCELAIQNGKEILRLEQNDNEEIFNALKTLFCLQNTPYRFEVFDTSHHKGTQCVGAMVVYDGLDFIKESYRHYLLEGKDEYTQMREMLTRRIQDFQKESPPDLWVLDGGAGQINLAKELLESAGVNLEVIGIAKEKIDSKTHRAKGGAKDILRDENLKEYRLSMSDKRLQFLQKLRDEAHRFAITFHQKQKQKTMQHSKLLSIKGIGKAIQNKLLAYFGSFEAIEKADLDELEKVLSKTFAKSVFNALRSFQNNAQH</sequence>
<evidence type="ECO:0000259" key="10">
    <source>
        <dbReference type="PROSITE" id="PS50165"/>
    </source>
</evidence>
<comment type="caution">
    <text evidence="11">The sequence shown here is derived from an EMBL/GenBank/DDBJ whole genome shotgun (WGS) entry which is preliminary data.</text>
</comment>
<keyword evidence="4 7" id="KW-0267">Excision nuclease</keyword>
<dbReference type="PANTHER" id="PTHR30562">
    <property type="entry name" value="UVRC/OXIDOREDUCTASE"/>
    <property type="match status" value="1"/>
</dbReference>
<dbReference type="InterPro" id="IPR047296">
    <property type="entry name" value="GIY-YIG_UvrC_Cho"/>
</dbReference>
<feature type="domain" description="UvrC family homology region profile" evidence="10">
    <location>
        <begin position="263"/>
        <end position="481"/>
    </location>
</feature>
<comment type="subunit">
    <text evidence="7">Interacts with UvrB in an incision complex.</text>
</comment>
<dbReference type="PROSITE" id="PS50165">
    <property type="entry name" value="UVRC"/>
    <property type="match status" value="1"/>
</dbReference>
<dbReference type="CDD" id="cd10434">
    <property type="entry name" value="GIY-YIG_UvrC_Cho"/>
    <property type="match status" value="1"/>
</dbReference>
<evidence type="ECO:0000256" key="3">
    <source>
        <dbReference type="ARBA" id="ARBA00022769"/>
    </source>
</evidence>
<evidence type="ECO:0000259" key="9">
    <source>
        <dbReference type="PROSITE" id="PS50164"/>
    </source>
</evidence>
<organism evidence="11 12">
    <name type="scientific">Helicobacter winghamensis</name>
    <dbReference type="NCBI Taxonomy" id="157268"/>
    <lineage>
        <taxon>Bacteria</taxon>
        <taxon>Pseudomonadati</taxon>
        <taxon>Campylobacterota</taxon>
        <taxon>Epsilonproteobacteria</taxon>
        <taxon>Campylobacterales</taxon>
        <taxon>Helicobacteraceae</taxon>
        <taxon>Helicobacter</taxon>
    </lineage>
</organism>
<dbReference type="Pfam" id="PF08459">
    <property type="entry name" value="UvrC_RNaseH_dom"/>
    <property type="match status" value="1"/>
</dbReference>
<dbReference type="InterPro" id="IPR004791">
    <property type="entry name" value="UvrC"/>
</dbReference>
<gene>
    <name evidence="7" type="primary">uvrC</name>
    <name evidence="11" type="ORF">BCM31_01035</name>
</gene>
<evidence type="ECO:0000256" key="5">
    <source>
        <dbReference type="ARBA" id="ARBA00023204"/>
    </source>
</evidence>
<dbReference type="Pfam" id="PF22920">
    <property type="entry name" value="UvrC_RNaseH"/>
    <property type="match status" value="1"/>
</dbReference>
<evidence type="ECO:0000256" key="2">
    <source>
        <dbReference type="ARBA" id="ARBA00022763"/>
    </source>
</evidence>
<dbReference type="Gene3D" id="3.40.1440.10">
    <property type="entry name" value="GIY-YIG endonuclease"/>
    <property type="match status" value="1"/>
</dbReference>
<keyword evidence="2 7" id="KW-0227">DNA damage</keyword>
<dbReference type="STRING" id="556267.HWAG_00649"/>
<keyword evidence="6 7" id="KW-0742">SOS response</keyword>
<accession>A0A2N3PK43</accession>
<comment type="subcellular location">
    <subcellularLocation>
        <location evidence="7">Cytoplasm</location>
    </subcellularLocation>
</comment>
<dbReference type="Gene3D" id="4.10.860.10">
    <property type="entry name" value="UVR domain"/>
    <property type="match status" value="1"/>
</dbReference>
<dbReference type="InterPro" id="IPR050066">
    <property type="entry name" value="UvrABC_protein_C"/>
</dbReference>
<feature type="domain" description="UVR" evidence="8">
    <location>
        <begin position="212"/>
        <end position="247"/>
    </location>
</feature>
<dbReference type="PROSITE" id="PS50151">
    <property type="entry name" value="UVR"/>
    <property type="match status" value="1"/>
</dbReference>
<dbReference type="InterPro" id="IPR001943">
    <property type="entry name" value="UVR_dom"/>
</dbReference>
<dbReference type="OrthoDB" id="9804933at2"/>
<dbReference type="Gene3D" id="3.30.420.340">
    <property type="entry name" value="UvrC, RNAse H endonuclease domain"/>
    <property type="match status" value="1"/>
</dbReference>
<dbReference type="InterPro" id="IPR001162">
    <property type="entry name" value="UvrC_RNase_H_dom"/>
</dbReference>
<dbReference type="GO" id="GO:0005737">
    <property type="term" value="C:cytoplasm"/>
    <property type="evidence" value="ECO:0007669"/>
    <property type="project" value="UniProtKB-SubCell"/>
</dbReference>
<evidence type="ECO:0000256" key="6">
    <source>
        <dbReference type="ARBA" id="ARBA00023236"/>
    </source>
</evidence>
<evidence type="ECO:0000256" key="7">
    <source>
        <dbReference type="HAMAP-Rule" id="MF_00203"/>
    </source>
</evidence>
<keyword evidence="3 7" id="KW-0228">DNA excision</keyword>
<dbReference type="PROSITE" id="PS50164">
    <property type="entry name" value="GIY_YIG"/>
    <property type="match status" value="1"/>
</dbReference>
<dbReference type="Proteomes" id="UP000233350">
    <property type="component" value="Unassembled WGS sequence"/>
</dbReference>
<dbReference type="InterPro" id="IPR010994">
    <property type="entry name" value="RuvA_2-like"/>
</dbReference>
<dbReference type="GO" id="GO:0003677">
    <property type="term" value="F:DNA binding"/>
    <property type="evidence" value="ECO:0007669"/>
    <property type="project" value="UniProtKB-UniRule"/>
</dbReference>
<keyword evidence="12" id="KW-1185">Reference proteome</keyword>
<dbReference type="GO" id="GO:0006289">
    <property type="term" value="P:nucleotide-excision repair"/>
    <property type="evidence" value="ECO:0007669"/>
    <property type="project" value="UniProtKB-UniRule"/>
</dbReference>
<keyword evidence="5 7" id="KW-0234">DNA repair</keyword>
<dbReference type="SUPFAM" id="SSF82771">
    <property type="entry name" value="GIY-YIG endonuclease"/>
    <property type="match status" value="1"/>
</dbReference>
<evidence type="ECO:0000256" key="1">
    <source>
        <dbReference type="ARBA" id="ARBA00022490"/>
    </source>
</evidence>
<dbReference type="GO" id="GO:0009381">
    <property type="term" value="F:excinuclease ABC activity"/>
    <property type="evidence" value="ECO:0007669"/>
    <property type="project" value="UniProtKB-UniRule"/>
</dbReference>
<dbReference type="InterPro" id="IPR000305">
    <property type="entry name" value="GIY-YIG_endonuc"/>
</dbReference>
<dbReference type="FunFam" id="3.40.1440.10:FF:000001">
    <property type="entry name" value="UvrABC system protein C"/>
    <property type="match status" value="1"/>
</dbReference>
<evidence type="ECO:0000313" key="11">
    <source>
        <dbReference type="EMBL" id="PKT81803.1"/>
    </source>
</evidence>
<comment type="function">
    <text evidence="7">The UvrABC repair system catalyzes the recognition and processing of DNA lesions. UvrC both incises the 5' and 3' sides of the lesion. The N-terminal half is responsible for the 3' incision and the C-terminal half is responsible for the 5' incision.</text>
</comment>
<dbReference type="SUPFAM" id="SSF46600">
    <property type="entry name" value="C-terminal UvrC-binding domain of UvrB"/>
    <property type="match status" value="1"/>
</dbReference>
<dbReference type="InterPro" id="IPR035901">
    <property type="entry name" value="GIY-YIG_endonuc_sf"/>
</dbReference>
<reference evidence="11 12" key="1">
    <citation type="submission" date="2016-07" db="EMBL/GenBank/DDBJ databases">
        <title>Detection of Helicobacter winghamensis from caecal content of red fox (Vulpes vulpes).</title>
        <authorList>
            <person name="Zanoni R.G."/>
            <person name="Florio D."/>
            <person name="Caffara M."/>
            <person name="Renzi M."/>
            <person name="Parisi A."/>
            <person name="Pasquali F."/>
            <person name="Manfreda G."/>
        </authorList>
    </citation>
    <scope>NUCLEOTIDE SEQUENCE [LARGE SCALE GENOMIC DNA]</scope>
    <source>
        <strain evidence="11 12">295_13</strain>
    </source>
</reference>
<proteinExistence type="inferred from homology"/>
<feature type="domain" description="GIY-YIG" evidence="9">
    <location>
        <begin position="21"/>
        <end position="106"/>
    </location>
</feature>
<dbReference type="EMBL" id="MBPK01000011">
    <property type="protein sequence ID" value="PKT81803.1"/>
    <property type="molecule type" value="Genomic_DNA"/>
</dbReference>
<dbReference type="RefSeq" id="WP_006802343.1">
    <property type="nucleotide sequence ID" value="NZ_CABKOI010000020.1"/>
</dbReference>
<dbReference type="PANTHER" id="PTHR30562:SF1">
    <property type="entry name" value="UVRABC SYSTEM PROTEIN C"/>
    <property type="match status" value="1"/>
</dbReference>